<protein>
    <recommendedName>
        <fullName evidence="1">Glycosyltransferase 2-like domain-containing protein</fullName>
    </recommendedName>
</protein>
<dbReference type="Pfam" id="PF00535">
    <property type="entry name" value="Glycos_transf_2"/>
    <property type="match status" value="1"/>
</dbReference>
<dbReference type="EMBL" id="UINC01103272">
    <property type="protein sequence ID" value="SVC65525.1"/>
    <property type="molecule type" value="Genomic_DNA"/>
</dbReference>
<evidence type="ECO:0000259" key="1">
    <source>
        <dbReference type="Pfam" id="PF00535"/>
    </source>
</evidence>
<proteinExistence type="predicted"/>
<feature type="non-terminal residue" evidence="2">
    <location>
        <position position="223"/>
    </location>
</feature>
<accession>A0A382NYT1</accession>
<dbReference type="Gene3D" id="3.90.550.10">
    <property type="entry name" value="Spore Coat Polysaccharide Biosynthesis Protein SpsA, Chain A"/>
    <property type="match status" value="1"/>
</dbReference>
<dbReference type="AlphaFoldDB" id="A0A382NYT1"/>
<dbReference type="GO" id="GO:0006487">
    <property type="term" value="P:protein N-linked glycosylation"/>
    <property type="evidence" value="ECO:0007669"/>
    <property type="project" value="TreeGrafter"/>
</dbReference>
<feature type="domain" description="Glycosyltransferase 2-like" evidence="1">
    <location>
        <begin position="28"/>
        <end position="187"/>
    </location>
</feature>
<dbReference type="InterPro" id="IPR029044">
    <property type="entry name" value="Nucleotide-diphossugar_trans"/>
</dbReference>
<organism evidence="2">
    <name type="scientific">marine metagenome</name>
    <dbReference type="NCBI Taxonomy" id="408172"/>
    <lineage>
        <taxon>unclassified sequences</taxon>
        <taxon>metagenomes</taxon>
        <taxon>ecological metagenomes</taxon>
    </lineage>
</organism>
<reference evidence="2" key="1">
    <citation type="submission" date="2018-05" db="EMBL/GenBank/DDBJ databases">
        <authorList>
            <person name="Lanie J.A."/>
            <person name="Ng W.-L."/>
            <person name="Kazmierczak K.M."/>
            <person name="Andrzejewski T.M."/>
            <person name="Davidsen T.M."/>
            <person name="Wayne K.J."/>
            <person name="Tettelin H."/>
            <person name="Glass J.I."/>
            <person name="Rusch D."/>
            <person name="Podicherti R."/>
            <person name="Tsui H.-C.T."/>
            <person name="Winkler M.E."/>
        </authorList>
    </citation>
    <scope>NUCLEOTIDE SEQUENCE</scope>
</reference>
<dbReference type="PANTHER" id="PTHR10859">
    <property type="entry name" value="GLYCOSYL TRANSFERASE"/>
    <property type="match status" value="1"/>
</dbReference>
<dbReference type="InterPro" id="IPR001173">
    <property type="entry name" value="Glyco_trans_2-like"/>
</dbReference>
<evidence type="ECO:0000313" key="2">
    <source>
        <dbReference type="EMBL" id="SVC65525.1"/>
    </source>
</evidence>
<dbReference type="PANTHER" id="PTHR10859:SF91">
    <property type="entry name" value="DOLICHYL-PHOSPHATE BETA-GLUCOSYLTRANSFERASE"/>
    <property type="match status" value="1"/>
</dbReference>
<name>A0A382NYT1_9ZZZZ</name>
<dbReference type="SUPFAM" id="SSF53448">
    <property type="entry name" value="Nucleotide-diphospho-sugar transferases"/>
    <property type="match status" value="1"/>
</dbReference>
<sequence>MPGYAIFRSARHYTRRDDSVTVDTSLAIVLPVLNEEHELAPTVQTLLGFLAANLQEYDWHIVIADNGSTDATQVICQKLSQDNQRVSFVRLEERGRGRALKKAWIESDAAIVAYMDVDLSASLDALPLLVRAIVHEGYDIAIGSRHTLGAHVVGRSPTREFISRAYNLLVQTMFRIKLLDLQCGFKVLNLRTTRSVIDLVRDDIWFFDSEMLIIAEKSGYRIK</sequence>
<gene>
    <name evidence="2" type="ORF">METZ01_LOCUS318379</name>
</gene>